<dbReference type="Proteomes" id="UP000035929">
    <property type="component" value="Unassembled WGS sequence"/>
</dbReference>
<evidence type="ECO:0000313" key="2">
    <source>
        <dbReference type="Proteomes" id="UP000035929"/>
    </source>
</evidence>
<dbReference type="InterPro" id="IPR027417">
    <property type="entry name" value="P-loop_NTPase"/>
</dbReference>
<dbReference type="RefSeq" id="WP_048463592.1">
    <property type="nucleotide sequence ID" value="NZ_LABX01000069.1"/>
</dbReference>
<dbReference type="PATRIC" id="fig|270351.6.peg.6776"/>
<gene>
    <name evidence="1" type="ORF">VP06_09870</name>
</gene>
<dbReference type="EMBL" id="LABX01000069">
    <property type="protein sequence ID" value="KMO36449.1"/>
    <property type="molecule type" value="Genomic_DNA"/>
</dbReference>
<name>A0A0J6SRW9_9HYPH</name>
<dbReference type="SUPFAM" id="SSF52540">
    <property type="entry name" value="P-loop containing nucleoside triphosphate hydrolases"/>
    <property type="match status" value="1"/>
</dbReference>
<organism evidence="1 2">
    <name type="scientific">Methylobacterium aquaticum</name>
    <dbReference type="NCBI Taxonomy" id="270351"/>
    <lineage>
        <taxon>Bacteria</taxon>
        <taxon>Pseudomonadati</taxon>
        <taxon>Pseudomonadota</taxon>
        <taxon>Alphaproteobacteria</taxon>
        <taxon>Hyphomicrobiales</taxon>
        <taxon>Methylobacteriaceae</taxon>
        <taxon>Methylobacterium</taxon>
    </lineage>
</organism>
<protein>
    <recommendedName>
        <fullName evidence="3">CobQ/CobB/MinD/ParA nucleotide binding domain-containing protein</fullName>
    </recommendedName>
</protein>
<dbReference type="OrthoDB" id="7992128at2"/>
<evidence type="ECO:0008006" key="3">
    <source>
        <dbReference type="Google" id="ProtNLM"/>
    </source>
</evidence>
<dbReference type="AlphaFoldDB" id="A0A0J6SRW9"/>
<reference evidence="1 2" key="1">
    <citation type="submission" date="2015-03" db="EMBL/GenBank/DDBJ databases">
        <title>Genome sequencing of Methylobacterium aquaticum DSM16371 type strain.</title>
        <authorList>
            <person name="Chaudhry V."/>
            <person name="Patil P.B."/>
        </authorList>
    </citation>
    <scope>NUCLEOTIDE SEQUENCE [LARGE SCALE GENOMIC DNA]</scope>
    <source>
        <strain evidence="1 2">DSM 16371</strain>
    </source>
</reference>
<accession>A0A0J6SRW9</accession>
<comment type="caution">
    <text evidence="1">The sequence shown here is derived from an EMBL/GenBank/DDBJ whole genome shotgun (WGS) entry which is preliminary data.</text>
</comment>
<sequence length="242" mass="25696">MPRILLVAQDKGGSGKTVLVRALAECLPSAHLIEIEANRRLIELEDRVSFFPVRAERGEINRTGGAAARAEFDGPLNAIAGAQGPVIVDVGANTAGSLLPLIGEAQARYARRGVEFALLVVLTSEPGALANAPVLLDLARPFTAARFAVENQIEGAVDPKALKAFAKDVTLTRLEKLSLDERANELLQKGGLRFIGEDLTAAEDSLTGRYGFAEAGRIIEDLTGFRSKAMQAAGPAARWLEG</sequence>
<evidence type="ECO:0000313" key="1">
    <source>
        <dbReference type="EMBL" id="KMO36449.1"/>
    </source>
</evidence>
<proteinExistence type="predicted"/>